<evidence type="ECO:0000313" key="3">
    <source>
        <dbReference type="EMBL" id="AKS34742.1"/>
    </source>
</evidence>
<sequence length="581" mass="60800">MGINTRSIPRTILVTVVVLIGTVALAFASTISSAVRLVVTYALVVPGTGTPNPAVVQNYMENAVNHYLVPGGDCVDGCEPPIAVPYIAQFWPIPLPGWGGLEGAKWNVSVASGVTSLTTTYNNLLVDPDFTDDDHIAIFGYSQGATVSSIVKGNLDNPANADNLNFFFIGNPQRPNGGFFERLAFLGTVPILDATFGNPTPTDTCEHSDGSHCATDFALMYDGVVDFPAYPLNLLATANALAGFWYVHGTYLAPDDDEPPTATPYGYTPTEIQDAIAAANAPNGCTAANHCQRHGDTIYVTLPARTLPIMQPLLDFAAATGTSALIVPLVDLISPLTQTLIETGYDRTDYGRPTPAGLIPRIDPVKLIRDLINDIPEGINAALTPGLTPLPGSTTVTVQAPATQQRSDTENRIQAGDADQNDVLATGVTDTDVVDNGVIDDVVTDNGMTDEGTVETVTDETGATPEATTEETAGVVAAEATPGDTEPVIENPKADPKPLIRISPVAKPGEELTTENTTPKADRPSLRKALGIKGNPVRDFVKSVSKALGIKSPAKAGATPKTTDAKDAGDSKAASDTKDAA</sequence>
<name>A0A0K0XBL3_MYCGD</name>
<dbReference type="InterPro" id="IPR029058">
    <property type="entry name" value="AB_hydrolase_fold"/>
</dbReference>
<feature type="compositionally biased region" description="Basic and acidic residues" evidence="1">
    <location>
        <begin position="563"/>
        <end position="581"/>
    </location>
</feature>
<gene>
    <name evidence="3" type="ORF">AFA91_25810</name>
</gene>
<reference evidence="3 4" key="1">
    <citation type="submission" date="2015-07" db="EMBL/GenBank/DDBJ databases">
        <title>Complete genome sequence of Mycobacterium goodii X7B, a facultative thermophilic biodesulfurizing bacterium.</title>
        <authorList>
            <person name="Yu B."/>
            <person name="Li F."/>
            <person name="Xu P."/>
        </authorList>
    </citation>
    <scope>NUCLEOTIDE SEQUENCE [LARGE SCALE GENOMIC DNA]</scope>
    <source>
        <strain evidence="3 4">X7B</strain>
    </source>
</reference>
<proteinExistence type="predicted"/>
<feature type="region of interest" description="Disordered" evidence="1">
    <location>
        <begin position="442"/>
        <end position="530"/>
    </location>
</feature>
<dbReference type="AlphaFoldDB" id="A0A0K0XBL3"/>
<dbReference type="PATRIC" id="fig|134601.6.peg.5331"/>
<dbReference type="KEGG" id="mgo:AFA91_25810"/>
<dbReference type="SUPFAM" id="SSF53474">
    <property type="entry name" value="alpha/beta-Hydrolases"/>
    <property type="match status" value="1"/>
</dbReference>
<dbReference type="EMBL" id="CP012150">
    <property type="protein sequence ID" value="AKS34742.1"/>
    <property type="molecule type" value="Genomic_DNA"/>
</dbReference>
<dbReference type="InterPro" id="IPR013228">
    <property type="entry name" value="PE-PPE_C"/>
</dbReference>
<evidence type="ECO:0000259" key="2">
    <source>
        <dbReference type="Pfam" id="PF08237"/>
    </source>
</evidence>
<dbReference type="Gene3D" id="3.40.50.1820">
    <property type="entry name" value="alpha/beta hydrolase"/>
    <property type="match status" value="1"/>
</dbReference>
<dbReference type="Pfam" id="PF08237">
    <property type="entry name" value="PE-PPE"/>
    <property type="match status" value="1"/>
</dbReference>
<feature type="compositionally biased region" description="Low complexity" evidence="1">
    <location>
        <begin position="442"/>
        <end position="482"/>
    </location>
</feature>
<dbReference type="OrthoDB" id="4568361at2"/>
<protein>
    <submittedName>
        <fullName evidence="3">Ppe family protein</fullName>
    </submittedName>
</protein>
<feature type="domain" description="PE-PPE" evidence="2">
    <location>
        <begin position="86"/>
        <end position="346"/>
    </location>
</feature>
<evidence type="ECO:0000313" key="4">
    <source>
        <dbReference type="Proteomes" id="UP000062255"/>
    </source>
</evidence>
<feature type="region of interest" description="Disordered" evidence="1">
    <location>
        <begin position="385"/>
        <end position="418"/>
    </location>
</feature>
<organism evidence="3 4">
    <name type="scientific">Mycolicibacterium goodii</name>
    <name type="common">Mycobacterium goodii</name>
    <dbReference type="NCBI Taxonomy" id="134601"/>
    <lineage>
        <taxon>Bacteria</taxon>
        <taxon>Bacillati</taxon>
        <taxon>Actinomycetota</taxon>
        <taxon>Actinomycetes</taxon>
        <taxon>Mycobacteriales</taxon>
        <taxon>Mycobacteriaceae</taxon>
        <taxon>Mycolicibacterium</taxon>
    </lineage>
</organism>
<feature type="compositionally biased region" description="Low complexity" evidence="1">
    <location>
        <begin position="385"/>
        <end position="405"/>
    </location>
</feature>
<dbReference type="RefSeq" id="WP_049747194.1">
    <property type="nucleotide sequence ID" value="NZ_CP012150.1"/>
</dbReference>
<feature type="region of interest" description="Disordered" evidence="1">
    <location>
        <begin position="546"/>
        <end position="581"/>
    </location>
</feature>
<dbReference type="Proteomes" id="UP000062255">
    <property type="component" value="Chromosome"/>
</dbReference>
<accession>A0A0K0XBL3</accession>
<evidence type="ECO:0000256" key="1">
    <source>
        <dbReference type="SAM" id="MobiDB-lite"/>
    </source>
</evidence>